<evidence type="ECO:0000256" key="7">
    <source>
        <dbReference type="SAM" id="MobiDB-lite"/>
    </source>
</evidence>
<dbReference type="STRING" id="4829.A0A168P7D4"/>
<reference evidence="10" key="1">
    <citation type="submission" date="2016-04" db="EMBL/GenBank/DDBJ databases">
        <authorList>
            <person name="Evans L.H."/>
            <person name="Alamgir A."/>
            <person name="Owens N."/>
            <person name="Weber N.D."/>
            <person name="Virtaneva K."/>
            <person name="Barbian K."/>
            <person name="Babar A."/>
            <person name="Rosenke K."/>
        </authorList>
    </citation>
    <scope>NUCLEOTIDE SEQUENCE [LARGE SCALE GENOMIC DNA]</scope>
    <source>
        <strain evidence="10">CBS 101.48</strain>
    </source>
</reference>
<organism evidence="10">
    <name type="scientific">Absidia glauca</name>
    <name type="common">Pin mould</name>
    <dbReference type="NCBI Taxonomy" id="4829"/>
    <lineage>
        <taxon>Eukaryota</taxon>
        <taxon>Fungi</taxon>
        <taxon>Fungi incertae sedis</taxon>
        <taxon>Mucoromycota</taxon>
        <taxon>Mucoromycotina</taxon>
        <taxon>Mucoromycetes</taxon>
        <taxon>Mucorales</taxon>
        <taxon>Cunninghamellaceae</taxon>
        <taxon>Absidia</taxon>
    </lineage>
</organism>
<feature type="transmembrane region" description="Helical" evidence="8">
    <location>
        <begin position="55"/>
        <end position="73"/>
    </location>
</feature>
<dbReference type="Pfam" id="PF00999">
    <property type="entry name" value="Na_H_Exchanger"/>
    <property type="match status" value="1"/>
</dbReference>
<proteinExistence type="predicted"/>
<accession>A0A168P7D4</accession>
<dbReference type="InterPro" id="IPR038770">
    <property type="entry name" value="Na+/solute_symporter_sf"/>
</dbReference>
<dbReference type="InterPro" id="IPR006153">
    <property type="entry name" value="Cation/H_exchanger_TM"/>
</dbReference>
<keyword evidence="6 8" id="KW-0472">Membrane</keyword>
<feature type="transmembrane region" description="Helical" evidence="8">
    <location>
        <begin position="123"/>
        <end position="143"/>
    </location>
</feature>
<dbReference type="AlphaFoldDB" id="A0A168P7D4"/>
<dbReference type="GO" id="GO:0016020">
    <property type="term" value="C:membrane"/>
    <property type="evidence" value="ECO:0007669"/>
    <property type="project" value="UniProtKB-SubCell"/>
</dbReference>
<keyword evidence="5" id="KW-0406">Ion transport</keyword>
<dbReference type="OMA" id="QRVCIIF"/>
<feature type="transmembrane region" description="Helical" evidence="8">
    <location>
        <begin position="189"/>
        <end position="214"/>
    </location>
</feature>
<dbReference type="Proteomes" id="UP000078561">
    <property type="component" value="Unassembled WGS sequence"/>
</dbReference>
<evidence type="ECO:0000313" key="11">
    <source>
        <dbReference type="Proteomes" id="UP000078561"/>
    </source>
</evidence>
<dbReference type="GO" id="GO:0015297">
    <property type="term" value="F:antiporter activity"/>
    <property type="evidence" value="ECO:0007669"/>
    <property type="project" value="InterPro"/>
</dbReference>
<dbReference type="PANTHER" id="PTHR32468">
    <property type="entry name" value="CATION/H + ANTIPORTER"/>
    <property type="match status" value="1"/>
</dbReference>
<dbReference type="GO" id="GO:1902600">
    <property type="term" value="P:proton transmembrane transport"/>
    <property type="evidence" value="ECO:0007669"/>
    <property type="project" value="InterPro"/>
</dbReference>
<feature type="transmembrane region" description="Helical" evidence="8">
    <location>
        <begin position="402"/>
        <end position="421"/>
    </location>
</feature>
<keyword evidence="2" id="KW-0813">Transport</keyword>
<feature type="transmembrane region" description="Helical" evidence="8">
    <location>
        <begin position="85"/>
        <end position="102"/>
    </location>
</feature>
<dbReference type="EMBL" id="LT553604">
    <property type="protein sequence ID" value="SAM01880.1"/>
    <property type="molecule type" value="Genomic_DNA"/>
</dbReference>
<feature type="transmembrane region" description="Helical" evidence="8">
    <location>
        <begin position="255"/>
        <end position="274"/>
    </location>
</feature>
<sequence length="848" mass="91544">MVKSATPQAGVFSGLNPSHFNPNDPIVLFIIQLTIILCFCRALAIPLGYFRQPKVISEVIAGIILGPSVMGRIPGYMDHIFPSESLPFLNLIATIGLVFFLFQVGLEVDVKVIRRDWKRSCSVAVAGMALPFGLGAALSLGLYKLQDDSTIPFSSFLLFLGVAISITAFPVLARILAELKLLGTKVGAITMAAGLINDCTAWVLLALVVALLNATGGLEALYVFLTTVAFALFLIFLIGPLYYRLCVKTDSFENGPSPLLMTVTLMLVLISAFVTDIIGVHPIFGGFLAGVIIPHESNLPIRITEKIEDIVNILFLPLYFTLSGLKTQIGLLNTGTVWGYVILVIVVACFGKITGCTVAAKVSGMTTRESLAVGFLMNCKGLVELIVLNIGHDAGVLNDQVFVIMVVMALVTTVMTTPFVIKLYPDWYQKQQAALSDSDLASTTDSEEKSEARNGLNSAQMPSDYKSDSNRFTMVTVLNRMETIPAVMALMRLLKLDIVEGNETKPAPLVHALRLLELTQRPSDVMKIQEMKETLRIDPVLSVIRTFASLIGIKVVTWLDFAAPADYIKRIDDYSSSVGAQMVLLPWKLKNTMAGETMTLDKEVNPLDRAASTSASMPSTPTGGISYQVSDAEFATHAFTIGHCTVGLFLDRGFGNILDGEHHSLQSPAFRIVVPFLGGKDDRAALLFALQLQTYRHADVLVLLQKSGANSEKTMYATEATIHACLSQPSAHINDEDAHLLGLLFPSATPELNVSCQYVDIVSAYSLLRSDTIVLGRHDLVVLGRRHNGASSPLTSSHIDSPGAAYSKEFSLALGPLAFELLSAGVKASLVVIQAPSGDLTNVSSLES</sequence>
<feature type="transmembrane region" description="Helical" evidence="8">
    <location>
        <begin position="220"/>
        <end position="243"/>
    </location>
</feature>
<evidence type="ECO:0000256" key="3">
    <source>
        <dbReference type="ARBA" id="ARBA00022692"/>
    </source>
</evidence>
<feature type="transmembrane region" description="Helical" evidence="8">
    <location>
        <begin position="371"/>
        <end position="390"/>
    </location>
</feature>
<evidence type="ECO:0000259" key="9">
    <source>
        <dbReference type="Pfam" id="PF00999"/>
    </source>
</evidence>
<evidence type="ECO:0000256" key="4">
    <source>
        <dbReference type="ARBA" id="ARBA00022989"/>
    </source>
</evidence>
<feature type="transmembrane region" description="Helical" evidence="8">
    <location>
        <begin position="26"/>
        <end position="43"/>
    </location>
</feature>
<feature type="domain" description="Cation/H+ exchanger transmembrane" evidence="9">
    <location>
        <begin position="37"/>
        <end position="420"/>
    </location>
</feature>
<keyword evidence="3 8" id="KW-0812">Transmembrane</keyword>
<dbReference type="FunCoup" id="A0A168P7D4">
    <property type="interactions" value="22"/>
</dbReference>
<dbReference type="PANTHER" id="PTHR32468:SF0">
    <property type="entry name" value="K(+)_H(+) ANTIPORTER 1"/>
    <property type="match status" value="1"/>
</dbReference>
<protein>
    <recommendedName>
        <fullName evidence="9">Cation/H+ exchanger transmembrane domain-containing protein</fullName>
    </recommendedName>
</protein>
<dbReference type="InParanoid" id="A0A168P7D4"/>
<name>A0A168P7D4_ABSGL</name>
<keyword evidence="4 8" id="KW-1133">Transmembrane helix</keyword>
<feature type="region of interest" description="Disordered" evidence="7">
    <location>
        <begin position="439"/>
        <end position="465"/>
    </location>
</feature>
<gene>
    <name evidence="10" type="primary">ABSGL_07630.1 scaffold 8929</name>
</gene>
<dbReference type="OrthoDB" id="2687058at2759"/>
<evidence type="ECO:0000256" key="8">
    <source>
        <dbReference type="SAM" id="Phobius"/>
    </source>
</evidence>
<evidence type="ECO:0000256" key="2">
    <source>
        <dbReference type="ARBA" id="ARBA00022448"/>
    </source>
</evidence>
<evidence type="ECO:0000256" key="6">
    <source>
        <dbReference type="ARBA" id="ARBA00023136"/>
    </source>
</evidence>
<keyword evidence="11" id="KW-1185">Reference proteome</keyword>
<evidence type="ECO:0000313" key="10">
    <source>
        <dbReference type="EMBL" id="SAM01880.1"/>
    </source>
</evidence>
<dbReference type="InterPro" id="IPR050794">
    <property type="entry name" value="CPA2_transporter"/>
</dbReference>
<feature type="transmembrane region" description="Helical" evidence="8">
    <location>
        <begin position="155"/>
        <end position="177"/>
    </location>
</feature>
<comment type="subcellular location">
    <subcellularLocation>
        <location evidence="1">Membrane</location>
        <topology evidence="1">Multi-pass membrane protein</topology>
    </subcellularLocation>
</comment>
<evidence type="ECO:0000256" key="5">
    <source>
        <dbReference type="ARBA" id="ARBA00023065"/>
    </source>
</evidence>
<dbReference type="Gene3D" id="1.20.1530.20">
    <property type="match status" value="1"/>
</dbReference>
<feature type="transmembrane region" description="Helical" evidence="8">
    <location>
        <begin position="337"/>
        <end position="359"/>
    </location>
</feature>
<evidence type="ECO:0000256" key="1">
    <source>
        <dbReference type="ARBA" id="ARBA00004141"/>
    </source>
</evidence>